<dbReference type="Proteomes" id="UP000078046">
    <property type="component" value="Unassembled WGS sequence"/>
</dbReference>
<dbReference type="Gene3D" id="2.40.10.10">
    <property type="entry name" value="Trypsin-like serine proteases"/>
    <property type="match status" value="2"/>
</dbReference>
<evidence type="ECO:0000259" key="5">
    <source>
        <dbReference type="PROSITE" id="PS50240"/>
    </source>
</evidence>
<dbReference type="SUPFAM" id="SSF50494">
    <property type="entry name" value="Trypsin-like serine proteases"/>
    <property type="match status" value="1"/>
</dbReference>
<keyword evidence="3" id="KW-0645">Protease</keyword>
<dbReference type="PANTHER" id="PTHR24256">
    <property type="entry name" value="TRYPTASE-RELATED"/>
    <property type="match status" value="1"/>
</dbReference>
<keyword evidence="3" id="KW-0720">Serine protease</keyword>
<evidence type="ECO:0000256" key="3">
    <source>
        <dbReference type="RuleBase" id="RU363034"/>
    </source>
</evidence>
<dbReference type="PROSITE" id="PS00135">
    <property type="entry name" value="TRYPSIN_SER"/>
    <property type="match status" value="1"/>
</dbReference>
<dbReference type="GO" id="GO:0004252">
    <property type="term" value="F:serine-type endopeptidase activity"/>
    <property type="evidence" value="ECO:0007669"/>
    <property type="project" value="InterPro"/>
</dbReference>
<dbReference type="InterPro" id="IPR001254">
    <property type="entry name" value="Trypsin_dom"/>
</dbReference>
<dbReference type="EMBL" id="LWCA01001283">
    <property type="protein sequence ID" value="OAF65458.1"/>
    <property type="molecule type" value="Genomic_DNA"/>
</dbReference>
<dbReference type="AlphaFoldDB" id="A0A177ATV5"/>
<dbReference type="SMART" id="SM00020">
    <property type="entry name" value="Tryp_SPc"/>
    <property type="match status" value="1"/>
</dbReference>
<comment type="caution">
    <text evidence="6">The sequence shown here is derived from an EMBL/GenBank/DDBJ whole genome shotgun (WGS) entry which is preliminary data.</text>
</comment>
<feature type="signal peptide" evidence="4">
    <location>
        <begin position="1"/>
        <end position="19"/>
    </location>
</feature>
<dbReference type="GO" id="GO:0006508">
    <property type="term" value="P:proteolysis"/>
    <property type="evidence" value="ECO:0007669"/>
    <property type="project" value="UniProtKB-KW"/>
</dbReference>
<dbReference type="PROSITE" id="PS00134">
    <property type="entry name" value="TRYPSIN_HIS"/>
    <property type="match status" value="1"/>
</dbReference>
<proteinExistence type="inferred from homology"/>
<feature type="chain" id="PRO_5008056684" description="Peptidase S1 domain-containing protein" evidence="4">
    <location>
        <begin position="20"/>
        <end position="307"/>
    </location>
</feature>
<evidence type="ECO:0000313" key="6">
    <source>
        <dbReference type="EMBL" id="OAF65458.1"/>
    </source>
</evidence>
<gene>
    <name evidence="6" type="ORF">A3Q56_06838</name>
</gene>
<evidence type="ECO:0000256" key="1">
    <source>
        <dbReference type="ARBA" id="ARBA00023157"/>
    </source>
</evidence>
<protein>
    <recommendedName>
        <fullName evidence="5">Peptidase S1 domain-containing protein</fullName>
    </recommendedName>
</protein>
<dbReference type="InterPro" id="IPR018114">
    <property type="entry name" value="TRYPSIN_HIS"/>
</dbReference>
<dbReference type="InterPro" id="IPR001314">
    <property type="entry name" value="Peptidase_S1A"/>
</dbReference>
<sequence length="307" mass="34579">MELKKFVFIFFVLTVIVNALVEYGKILGGDSIDDGEYLELVNVWGKIPQYNFFNIQLPIPTSYQYVHCGGTLVGKFWVLTAAHCVEEYINMNTDIWHITAGEVELKSGFMDAVKNRIGSFFDINSWKFEQIHAYTVHIHPLYNSSVNYNYDFALLRLKNSFSEKTNYKIAQLPLNETDGWPIETKSGFSVGWGCTTYDPTECSLTVQENQLQFCVFSNNKSGICQGDSGGPFLIKKNNSNIVAGVASLLVNRGDGLSGSIFEIASHYLYGAVTARSLKNFKNTFIIKYKITELVLFKVDTNGAHRQT</sequence>
<dbReference type="Pfam" id="PF00089">
    <property type="entry name" value="Trypsin"/>
    <property type="match status" value="1"/>
</dbReference>
<dbReference type="OrthoDB" id="10002959at2759"/>
<dbReference type="InterPro" id="IPR009003">
    <property type="entry name" value="Peptidase_S1_PA"/>
</dbReference>
<dbReference type="PRINTS" id="PR00722">
    <property type="entry name" value="CHYMOTRYPSIN"/>
</dbReference>
<keyword evidence="7" id="KW-1185">Reference proteome</keyword>
<dbReference type="InterPro" id="IPR033116">
    <property type="entry name" value="TRYPSIN_SER"/>
</dbReference>
<evidence type="ECO:0000313" key="7">
    <source>
        <dbReference type="Proteomes" id="UP000078046"/>
    </source>
</evidence>
<comment type="similarity">
    <text evidence="2">Belongs to the peptidase S1 family. CLIP subfamily.</text>
</comment>
<dbReference type="PROSITE" id="PS50240">
    <property type="entry name" value="TRYPSIN_DOM"/>
    <property type="match status" value="1"/>
</dbReference>
<keyword evidence="1" id="KW-1015">Disulfide bond</keyword>
<dbReference type="InterPro" id="IPR051487">
    <property type="entry name" value="Ser/Thr_Proteases_Immune/Dev"/>
</dbReference>
<evidence type="ECO:0000256" key="4">
    <source>
        <dbReference type="SAM" id="SignalP"/>
    </source>
</evidence>
<accession>A0A177ATV5</accession>
<reference evidence="6 7" key="1">
    <citation type="submission" date="2016-04" db="EMBL/GenBank/DDBJ databases">
        <title>The genome of Intoshia linei affirms orthonectids as highly simplified spiralians.</title>
        <authorList>
            <person name="Mikhailov K.V."/>
            <person name="Slusarev G.S."/>
            <person name="Nikitin M.A."/>
            <person name="Logacheva M.D."/>
            <person name="Penin A."/>
            <person name="Aleoshin V."/>
            <person name="Panchin Y.V."/>
        </authorList>
    </citation>
    <scope>NUCLEOTIDE SEQUENCE [LARGE SCALE GENOMIC DNA]</scope>
    <source>
        <strain evidence="6">Intl2013</strain>
        <tissue evidence="6">Whole animal</tissue>
    </source>
</reference>
<evidence type="ECO:0000256" key="2">
    <source>
        <dbReference type="ARBA" id="ARBA00024195"/>
    </source>
</evidence>
<feature type="domain" description="Peptidase S1" evidence="5">
    <location>
        <begin position="26"/>
        <end position="286"/>
    </location>
</feature>
<name>A0A177ATV5_9BILA</name>
<keyword evidence="4" id="KW-0732">Signal</keyword>
<dbReference type="InterPro" id="IPR043504">
    <property type="entry name" value="Peptidase_S1_PA_chymotrypsin"/>
</dbReference>
<keyword evidence="3" id="KW-0378">Hydrolase</keyword>
<organism evidence="6 7">
    <name type="scientific">Intoshia linei</name>
    <dbReference type="NCBI Taxonomy" id="1819745"/>
    <lineage>
        <taxon>Eukaryota</taxon>
        <taxon>Metazoa</taxon>
        <taxon>Spiralia</taxon>
        <taxon>Lophotrochozoa</taxon>
        <taxon>Mesozoa</taxon>
        <taxon>Orthonectida</taxon>
        <taxon>Rhopaluridae</taxon>
        <taxon>Intoshia</taxon>
    </lineage>
</organism>